<dbReference type="OrthoDB" id="2677428at2759"/>
<dbReference type="InterPro" id="IPR000571">
    <property type="entry name" value="Znf_CCCH"/>
</dbReference>
<dbReference type="EMBL" id="BRPK01000002">
    <property type="protein sequence ID" value="GLB34976.1"/>
    <property type="molecule type" value="Genomic_DNA"/>
</dbReference>
<evidence type="ECO:0000256" key="2">
    <source>
        <dbReference type="SAM" id="MobiDB-lite"/>
    </source>
</evidence>
<protein>
    <recommendedName>
        <fullName evidence="3">C3H1-type domain-containing protein</fullName>
    </recommendedName>
</protein>
<keyword evidence="1" id="KW-0862">Zinc</keyword>
<evidence type="ECO:0000313" key="5">
    <source>
        <dbReference type="Proteomes" id="UP001063166"/>
    </source>
</evidence>
<evidence type="ECO:0000256" key="1">
    <source>
        <dbReference type="PROSITE-ProRule" id="PRU00723"/>
    </source>
</evidence>
<keyword evidence="1" id="KW-0863">Zinc-finger</keyword>
<feature type="region of interest" description="Disordered" evidence="2">
    <location>
        <begin position="365"/>
        <end position="447"/>
    </location>
</feature>
<feature type="compositionally biased region" description="Polar residues" evidence="2">
    <location>
        <begin position="493"/>
        <end position="510"/>
    </location>
</feature>
<organism evidence="4 5">
    <name type="scientific">Lyophyllum shimeji</name>
    <name type="common">Hon-shimeji</name>
    <name type="synonym">Tricholoma shimeji</name>
    <dbReference type="NCBI Taxonomy" id="47721"/>
    <lineage>
        <taxon>Eukaryota</taxon>
        <taxon>Fungi</taxon>
        <taxon>Dikarya</taxon>
        <taxon>Basidiomycota</taxon>
        <taxon>Agaricomycotina</taxon>
        <taxon>Agaricomycetes</taxon>
        <taxon>Agaricomycetidae</taxon>
        <taxon>Agaricales</taxon>
        <taxon>Tricholomatineae</taxon>
        <taxon>Lyophyllaceae</taxon>
        <taxon>Lyophyllum</taxon>
    </lineage>
</organism>
<feature type="domain" description="C3H1-type" evidence="3">
    <location>
        <begin position="3"/>
        <end position="36"/>
    </location>
</feature>
<evidence type="ECO:0000313" key="4">
    <source>
        <dbReference type="EMBL" id="GLB34976.1"/>
    </source>
</evidence>
<dbReference type="AlphaFoldDB" id="A0A9P3UL29"/>
<accession>A0A9P3UL29</accession>
<evidence type="ECO:0000259" key="3">
    <source>
        <dbReference type="PROSITE" id="PS50103"/>
    </source>
</evidence>
<feature type="zinc finger region" description="C3H1-type" evidence="1">
    <location>
        <begin position="3"/>
        <end position="36"/>
    </location>
</feature>
<dbReference type="PROSITE" id="PS50103">
    <property type="entry name" value="ZF_C3H1"/>
    <property type="match status" value="1"/>
</dbReference>
<feature type="region of interest" description="Disordered" evidence="2">
    <location>
        <begin position="39"/>
        <end position="87"/>
    </location>
</feature>
<feature type="compositionally biased region" description="Basic residues" evidence="2">
    <location>
        <begin position="166"/>
        <end position="183"/>
    </location>
</feature>
<sequence length="510" mass="57270">MPGFKIYQCRYFHSDGRAKIPSCNQGKSCRFLHPGDADWPGLKPKPMERRIHSTTSSSTDKDRFLPKPDIFNSPPHRPAPRSAPLVSQDDLFLRRKLEEDEKIHEASHRRMSLGYSDDRDHHNRGRDNKRPKIARSRNDSRNSSKHYENVSYLGVKEPGNNDPPTHGHRKKLRVTSQIPRKRMGNPGGSPDSLTRIIRSSPLSEDRLRTSSNYPDASSSVVPLVIPAAATDSGGFPSGTETRFPARISPTEKRVQQVVELFRNLPRLSSQAAQDAEAQAKADKKLKAYTELSSTLAKVSTTASAAVMPALADVLLRHAQGKQRAEDNLKAISAVWVELFETFVAEISHVMDAKLDDALRKIREEAERTHRSAPLHISTPMLKRQRSDVFSEHTTNRTSNDSRDPFLYEKDTDMDPKPYSKREQKRRRLSSISPARESTTQSGAQTSMTLELNIQEILSQMKIKMDEQAQSLQKLTKENNELKASLDQRPSIASCISSSTPPTSQAPHPGH</sequence>
<reference evidence="4" key="1">
    <citation type="submission" date="2022-07" db="EMBL/GenBank/DDBJ databases">
        <title>The genome of Lyophyllum shimeji provides insight into the initial evolution of ectomycorrhizal fungal genome.</title>
        <authorList>
            <person name="Kobayashi Y."/>
            <person name="Shibata T."/>
            <person name="Hirakawa H."/>
            <person name="Shigenobu S."/>
            <person name="Nishiyama T."/>
            <person name="Yamada A."/>
            <person name="Hasebe M."/>
            <person name="Kawaguchi M."/>
        </authorList>
    </citation>
    <scope>NUCLEOTIDE SEQUENCE</scope>
    <source>
        <strain evidence="4">AT787</strain>
    </source>
</reference>
<feature type="compositionally biased region" description="Basic and acidic residues" evidence="2">
    <location>
        <begin position="116"/>
        <end position="148"/>
    </location>
</feature>
<comment type="caution">
    <text evidence="4">The sequence shown here is derived from an EMBL/GenBank/DDBJ whole genome shotgun (WGS) entry which is preliminary data.</text>
</comment>
<feature type="region of interest" description="Disordered" evidence="2">
    <location>
        <begin position="103"/>
        <end position="195"/>
    </location>
</feature>
<gene>
    <name evidence="4" type="ORF">LshimejAT787_0205410</name>
</gene>
<keyword evidence="5" id="KW-1185">Reference proteome</keyword>
<dbReference type="Proteomes" id="UP001063166">
    <property type="component" value="Unassembled WGS sequence"/>
</dbReference>
<keyword evidence="1" id="KW-0479">Metal-binding</keyword>
<dbReference type="GO" id="GO:0008270">
    <property type="term" value="F:zinc ion binding"/>
    <property type="evidence" value="ECO:0007669"/>
    <property type="project" value="UniProtKB-KW"/>
</dbReference>
<name>A0A9P3UL29_LYOSH</name>
<feature type="region of interest" description="Disordered" evidence="2">
    <location>
        <begin position="481"/>
        <end position="510"/>
    </location>
</feature>
<feature type="compositionally biased region" description="Basic and acidic residues" evidence="2">
    <location>
        <begin position="384"/>
        <end position="421"/>
    </location>
</feature>
<feature type="compositionally biased region" description="Polar residues" evidence="2">
    <location>
        <begin position="429"/>
        <end position="447"/>
    </location>
</feature>
<proteinExistence type="predicted"/>